<dbReference type="AlphaFoldDB" id="A0A433TUD0"/>
<evidence type="ECO:0000256" key="2">
    <source>
        <dbReference type="PIRNR" id="PIRNR000077"/>
    </source>
</evidence>
<comment type="caution">
    <text evidence="6">The sequence shown here is derived from an EMBL/GenBank/DDBJ whole genome shotgun (WGS) entry which is preliminary data.</text>
</comment>
<accession>A0A433TUD0</accession>
<feature type="disulfide bond" description="Redox-active" evidence="4">
    <location>
        <begin position="33"/>
        <end position="36"/>
    </location>
</feature>
<organism evidence="6 7">
    <name type="scientific">Elysia chlorotica</name>
    <name type="common">Eastern emerald elysia</name>
    <name type="synonym">Sea slug</name>
    <dbReference type="NCBI Taxonomy" id="188477"/>
    <lineage>
        <taxon>Eukaryota</taxon>
        <taxon>Metazoa</taxon>
        <taxon>Spiralia</taxon>
        <taxon>Lophotrochozoa</taxon>
        <taxon>Mollusca</taxon>
        <taxon>Gastropoda</taxon>
        <taxon>Heterobranchia</taxon>
        <taxon>Euthyneura</taxon>
        <taxon>Panpulmonata</taxon>
        <taxon>Sacoglossa</taxon>
        <taxon>Placobranchoidea</taxon>
        <taxon>Plakobranchidae</taxon>
        <taxon>Elysia</taxon>
    </lineage>
</organism>
<dbReference type="Proteomes" id="UP000271974">
    <property type="component" value="Unassembled WGS sequence"/>
</dbReference>
<feature type="active site" description="Nucleophile" evidence="3">
    <location>
        <position position="36"/>
    </location>
</feature>
<dbReference type="SUPFAM" id="SSF52833">
    <property type="entry name" value="Thioredoxin-like"/>
    <property type="match status" value="1"/>
</dbReference>
<evidence type="ECO:0000313" key="7">
    <source>
        <dbReference type="Proteomes" id="UP000271974"/>
    </source>
</evidence>
<protein>
    <recommendedName>
        <fullName evidence="2">Thioredoxin</fullName>
    </recommendedName>
</protein>
<comment type="similarity">
    <text evidence="2">Belongs to the thioredoxin family.</text>
</comment>
<evidence type="ECO:0000313" key="6">
    <source>
        <dbReference type="EMBL" id="RUS85167.1"/>
    </source>
</evidence>
<keyword evidence="4" id="KW-0676">Redox-active center</keyword>
<dbReference type="PANTHER" id="PTHR46115">
    <property type="entry name" value="THIOREDOXIN-LIKE PROTEIN 1"/>
    <property type="match status" value="1"/>
</dbReference>
<dbReference type="GO" id="GO:0015035">
    <property type="term" value="F:protein-disulfide reductase activity"/>
    <property type="evidence" value="ECO:0007669"/>
    <property type="project" value="InterPro"/>
</dbReference>
<dbReference type="InterPro" id="IPR017937">
    <property type="entry name" value="Thioredoxin_CS"/>
</dbReference>
<gene>
    <name evidence="6" type="ORF">EGW08_007071</name>
</gene>
<dbReference type="FunFam" id="3.40.30.10:FF:000245">
    <property type="entry name" value="Thioredoxin"/>
    <property type="match status" value="1"/>
</dbReference>
<dbReference type="STRING" id="188477.A0A433TUD0"/>
<dbReference type="PROSITE" id="PS00194">
    <property type="entry name" value="THIOREDOXIN_1"/>
    <property type="match status" value="1"/>
</dbReference>
<dbReference type="OrthoDB" id="2121326at2759"/>
<feature type="domain" description="Thioredoxin" evidence="5">
    <location>
        <begin position="1"/>
        <end position="107"/>
    </location>
</feature>
<dbReference type="NCBIfam" id="TIGR01068">
    <property type="entry name" value="thioredoxin"/>
    <property type="match status" value="1"/>
</dbReference>
<dbReference type="InterPro" id="IPR013766">
    <property type="entry name" value="Thioredoxin_domain"/>
</dbReference>
<name>A0A433TUD0_ELYCH</name>
<keyword evidence="7" id="KW-1185">Reference proteome</keyword>
<proteinExistence type="inferred from homology"/>
<dbReference type="CDD" id="cd02947">
    <property type="entry name" value="TRX_family"/>
    <property type="match status" value="1"/>
</dbReference>
<keyword evidence="1 4" id="KW-1015">Disulfide bond</keyword>
<dbReference type="PIRSF" id="PIRSF000077">
    <property type="entry name" value="Thioredoxin"/>
    <property type="match status" value="1"/>
</dbReference>
<dbReference type="PROSITE" id="PS51352">
    <property type="entry name" value="THIOREDOXIN_2"/>
    <property type="match status" value="1"/>
</dbReference>
<dbReference type="InterPro" id="IPR036249">
    <property type="entry name" value="Thioredoxin-like_sf"/>
</dbReference>
<feature type="active site" description="Nucleophile" evidence="3">
    <location>
        <position position="33"/>
    </location>
</feature>
<dbReference type="PRINTS" id="PR00421">
    <property type="entry name" value="THIOREDOXIN"/>
</dbReference>
<dbReference type="Pfam" id="PF00085">
    <property type="entry name" value="Thioredoxin"/>
    <property type="match status" value="1"/>
</dbReference>
<evidence type="ECO:0000256" key="4">
    <source>
        <dbReference type="PIRSR" id="PIRSR000077-4"/>
    </source>
</evidence>
<dbReference type="EMBL" id="RQTK01000179">
    <property type="protein sequence ID" value="RUS85167.1"/>
    <property type="molecule type" value="Genomic_DNA"/>
</dbReference>
<evidence type="ECO:0000256" key="1">
    <source>
        <dbReference type="ARBA" id="ARBA00023157"/>
    </source>
</evidence>
<feature type="site" description="Contributes to redox potential value" evidence="3">
    <location>
        <position position="34"/>
    </location>
</feature>
<dbReference type="Gene3D" id="3.40.30.10">
    <property type="entry name" value="Glutaredoxin"/>
    <property type="match status" value="1"/>
</dbReference>
<feature type="site" description="Deprotonates C-terminal active site Cys" evidence="3">
    <location>
        <position position="27"/>
    </location>
</feature>
<dbReference type="InterPro" id="IPR005746">
    <property type="entry name" value="Thioredoxin"/>
</dbReference>
<sequence>MGKVKALQTKGEFDSTIAEAKILVVVDFFATWCGPCKAIAPQLEKWADEMEGKVLFVKVDVDVNEETAEAAEVSAMPTFHFYKNGQKIDEVVGANQTILKEKITSLQ</sequence>
<evidence type="ECO:0000259" key="5">
    <source>
        <dbReference type="PROSITE" id="PS51352"/>
    </source>
</evidence>
<feature type="site" description="Contributes to redox potential value" evidence="3">
    <location>
        <position position="35"/>
    </location>
</feature>
<reference evidence="6 7" key="1">
    <citation type="submission" date="2019-01" db="EMBL/GenBank/DDBJ databases">
        <title>A draft genome assembly of the solar-powered sea slug Elysia chlorotica.</title>
        <authorList>
            <person name="Cai H."/>
            <person name="Li Q."/>
            <person name="Fang X."/>
            <person name="Li J."/>
            <person name="Curtis N.E."/>
            <person name="Altenburger A."/>
            <person name="Shibata T."/>
            <person name="Feng M."/>
            <person name="Maeda T."/>
            <person name="Schwartz J.A."/>
            <person name="Shigenobu S."/>
            <person name="Lundholm N."/>
            <person name="Nishiyama T."/>
            <person name="Yang H."/>
            <person name="Hasebe M."/>
            <person name="Li S."/>
            <person name="Pierce S.K."/>
            <person name="Wang J."/>
        </authorList>
    </citation>
    <scope>NUCLEOTIDE SEQUENCE [LARGE SCALE GENOMIC DNA]</scope>
    <source>
        <strain evidence="6">EC2010</strain>
        <tissue evidence="6">Whole organism of an adult</tissue>
    </source>
</reference>
<evidence type="ECO:0000256" key="3">
    <source>
        <dbReference type="PIRSR" id="PIRSR000077-1"/>
    </source>
</evidence>